<feature type="transmembrane region" description="Helical" evidence="1">
    <location>
        <begin position="119"/>
        <end position="141"/>
    </location>
</feature>
<dbReference type="EMBL" id="ML213599">
    <property type="protein sequence ID" value="TFK39374.1"/>
    <property type="molecule type" value="Genomic_DNA"/>
</dbReference>
<name>A0A5C3M1W4_9AGAR</name>
<accession>A0A5C3M1W4</accession>
<dbReference type="PANTHER" id="PTHR40465">
    <property type="entry name" value="CHROMOSOME 1, WHOLE GENOME SHOTGUN SEQUENCE"/>
    <property type="match status" value="1"/>
</dbReference>
<keyword evidence="1" id="KW-1133">Transmembrane helix</keyword>
<dbReference type="Proteomes" id="UP000308652">
    <property type="component" value="Unassembled WGS sequence"/>
</dbReference>
<feature type="transmembrane region" description="Helical" evidence="1">
    <location>
        <begin position="200"/>
        <end position="221"/>
    </location>
</feature>
<organism evidence="3 4">
    <name type="scientific">Crucibulum laeve</name>
    <dbReference type="NCBI Taxonomy" id="68775"/>
    <lineage>
        <taxon>Eukaryota</taxon>
        <taxon>Fungi</taxon>
        <taxon>Dikarya</taxon>
        <taxon>Basidiomycota</taxon>
        <taxon>Agaricomycotina</taxon>
        <taxon>Agaricomycetes</taxon>
        <taxon>Agaricomycetidae</taxon>
        <taxon>Agaricales</taxon>
        <taxon>Agaricineae</taxon>
        <taxon>Nidulariaceae</taxon>
        <taxon>Crucibulum</taxon>
    </lineage>
</organism>
<evidence type="ECO:0000256" key="1">
    <source>
        <dbReference type="SAM" id="Phobius"/>
    </source>
</evidence>
<feature type="domain" description="DUF6534" evidence="2">
    <location>
        <begin position="166"/>
        <end position="251"/>
    </location>
</feature>
<evidence type="ECO:0000313" key="4">
    <source>
        <dbReference type="Proteomes" id="UP000308652"/>
    </source>
</evidence>
<evidence type="ECO:0000259" key="2">
    <source>
        <dbReference type="Pfam" id="PF20152"/>
    </source>
</evidence>
<feature type="transmembrane region" description="Helical" evidence="1">
    <location>
        <begin position="12"/>
        <end position="34"/>
    </location>
</feature>
<dbReference type="AlphaFoldDB" id="A0A5C3M1W4"/>
<keyword evidence="4" id="KW-1185">Reference proteome</keyword>
<evidence type="ECO:0000313" key="3">
    <source>
        <dbReference type="EMBL" id="TFK39374.1"/>
    </source>
</evidence>
<dbReference type="PANTHER" id="PTHR40465:SF1">
    <property type="entry name" value="DUF6534 DOMAIN-CONTAINING PROTEIN"/>
    <property type="match status" value="1"/>
</dbReference>
<dbReference type="OrthoDB" id="2745105at2759"/>
<feature type="transmembrane region" description="Helical" evidence="1">
    <location>
        <begin position="46"/>
        <end position="69"/>
    </location>
</feature>
<feature type="transmembrane region" description="Helical" evidence="1">
    <location>
        <begin position="89"/>
        <end position="107"/>
    </location>
</feature>
<feature type="transmembrane region" description="Helical" evidence="1">
    <location>
        <begin position="153"/>
        <end position="180"/>
    </location>
</feature>
<keyword evidence="1" id="KW-0472">Membrane</keyword>
<reference evidence="3 4" key="1">
    <citation type="journal article" date="2019" name="Nat. Ecol. Evol.">
        <title>Megaphylogeny resolves global patterns of mushroom evolution.</title>
        <authorList>
            <person name="Varga T."/>
            <person name="Krizsan K."/>
            <person name="Foldi C."/>
            <person name="Dima B."/>
            <person name="Sanchez-Garcia M."/>
            <person name="Sanchez-Ramirez S."/>
            <person name="Szollosi G.J."/>
            <person name="Szarkandi J.G."/>
            <person name="Papp V."/>
            <person name="Albert L."/>
            <person name="Andreopoulos W."/>
            <person name="Angelini C."/>
            <person name="Antonin V."/>
            <person name="Barry K.W."/>
            <person name="Bougher N.L."/>
            <person name="Buchanan P."/>
            <person name="Buyck B."/>
            <person name="Bense V."/>
            <person name="Catcheside P."/>
            <person name="Chovatia M."/>
            <person name="Cooper J."/>
            <person name="Damon W."/>
            <person name="Desjardin D."/>
            <person name="Finy P."/>
            <person name="Geml J."/>
            <person name="Haridas S."/>
            <person name="Hughes K."/>
            <person name="Justo A."/>
            <person name="Karasinski D."/>
            <person name="Kautmanova I."/>
            <person name="Kiss B."/>
            <person name="Kocsube S."/>
            <person name="Kotiranta H."/>
            <person name="LaButti K.M."/>
            <person name="Lechner B.E."/>
            <person name="Liimatainen K."/>
            <person name="Lipzen A."/>
            <person name="Lukacs Z."/>
            <person name="Mihaltcheva S."/>
            <person name="Morgado L.N."/>
            <person name="Niskanen T."/>
            <person name="Noordeloos M.E."/>
            <person name="Ohm R.A."/>
            <person name="Ortiz-Santana B."/>
            <person name="Ovrebo C."/>
            <person name="Racz N."/>
            <person name="Riley R."/>
            <person name="Savchenko A."/>
            <person name="Shiryaev A."/>
            <person name="Soop K."/>
            <person name="Spirin V."/>
            <person name="Szebenyi C."/>
            <person name="Tomsovsky M."/>
            <person name="Tulloss R.E."/>
            <person name="Uehling J."/>
            <person name="Grigoriev I.V."/>
            <person name="Vagvolgyi C."/>
            <person name="Papp T."/>
            <person name="Martin F.M."/>
            <person name="Miettinen O."/>
            <person name="Hibbett D.S."/>
            <person name="Nagy L.G."/>
        </authorList>
    </citation>
    <scope>NUCLEOTIDE SEQUENCE [LARGE SCALE GENOMIC DNA]</scope>
    <source>
        <strain evidence="3 4">CBS 166.37</strain>
    </source>
</reference>
<protein>
    <recommendedName>
        <fullName evidence="2">DUF6534 domain-containing protein</fullName>
    </recommendedName>
</protein>
<keyword evidence="1" id="KW-0812">Transmembrane</keyword>
<proteinExistence type="predicted"/>
<dbReference type="InterPro" id="IPR045339">
    <property type="entry name" value="DUF6534"/>
</dbReference>
<sequence length="287" mass="32016">MASDLDSTYGAMFIGLLFACFFQGVLSVQVYHYYENYPKDSIRVKLFVALLWILELAHLVLISHATYHYLVTNWGNPTALLYATQTLDLHLVFIGAATILCQSFFLHRIWIFSSRNIPLMVFLVLGCLSMLALDIVMTVIINRGDRSVALFNSFTPGVIAVFSISAGFDLILAGLLCFYLRNSTGNFDRMNTLVSRVIQYTVATGLLTSIVAVACLVAYLIRPTSFIFIAIHFSLGRMYTNALLATLNARQKLKESMMEHESLPPVFAAGILSKTHDDSDVLFSPKL</sequence>
<dbReference type="Pfam" id="PF20152">
    <property type="entry name" value="DUF6534"/>
    <property type="match status" value="1"/>
</dbReference>
<gene>
    <name evidence="3" type="ORF">BDQ12DRAFT_53551</name>
</gene>
<feature type="transmembrane region" description="Helical" evidence="1">
    <location>
        <begin position="227"/>
        <end position="249"/>
    </location>
</feature>